<feature type="domain" description="Aerobactin siderophore biosynthesis IucA/IucC N-terminal" evidence="4">
    <location>
        <begin position="839"/>
        <end position="1084"/>
    </location>
</feature>
<dbReference type="Gene3D" id="6.10.250.3370">
    <property type="match status" value="1"/>
</dbReference>
<proteinExistence type="inferred from homology"/>
<protein>
    <submittedName>
        <fullName evidence="6">IucA/IucC family protein</fullName>
    </submittedName>
</protein>
<dbReference type="EMBL" id="JBHUKU010000033">
    <property type="protein sequence ID" value="MFD2465537.1"/>
    <property type="molecule type" value="Genomic_DNA"/>
</dbReference>
<feature type="region of interest" description="Disordered" evidence="3">
    <location>
        <begin position="378"/>
        <end position="397"/>
    </location>
</feature>
<dbReference type="Pfam" id="PF06276">
    <property type="entry name" value="FhuF"/>
    <property type="match status" value="2"/>
</dbReference>
<accession>A0ABW5GX62</accession>
<comment type="similarity">
    <text evidence="2">Belongs to the IucA/IucC family.</text>
</comment>
<dbReference type="Gene3D" id="1.10.510.40">
    <property type="match status" value="2"/>
</dbReference>
<dbReference type="PANTHER" id="PTHR34384:SF5">
    <property type="entry name" value="L-2,3-DIAMINOPROPANOATE--CITRATE LIGASE"/>
    <property type="match status" value="1"/>
</dbReference>
<dbReference type="Proteomes" id="UP001597419">
    <property type="component" value="Unassembled WGS sequence"/>
</dbReference>
<dbReference type="PANTHER" id="PTHR34384">
    <property type="entry name" value="L-2,3-DIAMINOPROPANOATE--CITRATE LIGASE"/>
    <property type="match status" value="1"/>
</dbReference>
<comment type="caution">
    <text evidence="6">The sequence shown here is derived from an EMBL/GenBank/DDBJ whole genome shotgun (WGS) entry which is preliminary data.</text>
</comment>
<reference evidence="7" key="1">
    <citation type="journal article" date="2019" name="Int. J. Syst. Evol. Microbiol.">
        <title>The Global Catalogue of Microorganisms (GCM) 10K type strain sequencing project: providing services to taxonomists for standard genome sequencing and annotation.</title>
        <authorList>
            <consortium name="The Broad Institute Genomics Platform"/>
            <consortium name="The Broad Institute Genome Sequencing Center for Infectious Disease"/>
            <person name="Wu L."/>
            <person name="Ma J."/>
        </authorList>
    </citation>
    <scope>NUCLEOTIDE SEQUENCE [LARGE SCALE GENOMIC DNA]</scope>
    <source>
        <strain evidence="7">CGMCC 4.7643</strain>
    </source>
</reference>
<evidence type="ECO:0000313" key="6">
    <source>
        <dbReference type="EMBL" id="MFD2465537.1"/>
    </source>
</evidence>
<evidence type="ECO:0000313" key="7">
    <source>
        <dbReference type="Proteomes" id="UP001597419"/>
    </source>
</evidence>
<feature type="domain" description="Aerobactin siderophore biosynthesis IucA/IucC-like C-terminal" evidence="5">
    <location>
        <begin position="457"/>
        <end position="621"/>
    </location>
</feature>
<dbReference type="InterPro" id="IPR022770">
    <property type="entry name" value="IucA/IucC-like_C"/>
</dbReference>
<dbReference type="InterPro" id="IPR007310">
    <property type="entry name" value="Aerobactin_biosyn_IucA/IucC_N"/>
</dbReference>
<evidence type="ECO:0000256" key="1">
    <source>
        <dbReference type="ARBA" id="ARBA00004924"/>
    </source>
</evidence>
<name>A0ABW5GX62_9PSEU</name>
<sequence>MTLRKSESAAAQDIARAYLTSLPRARSTAMSRLLSALLREGLLDATSARDRGLEFRMEKATATGRLDLRGPVMFGPAAGRRVVEDPVDLLNALVEQGLVGGTPEGWARLRSEIAESVTGHALSLAAADRLASELRDHSVFADEVEEHPFTSLVNAFRISGERGSLLVPFERMVVDGHPLHPAAKIRIGMTPDEVVRFSPEFGAAFDVALIAVSRVAATGASNFESAQSVLRRAFPRAIAAAELEMRAAGLDPARHVLVPVHPHQLRHAVPALHADALSDGTVVPLRTGLPARPLMSVRTLAVREPAASTGLHIKTALEVQLTNAVRGVSPAAVHNGPRMSALLTDIVAGDLDLALTTADGRPGFAVLRELGSVAYVPPEDRGPRSAREAANGTPARKRSLGAILREDSEDLLGEDELAMPIAALLAKSPLTGACLVHDLLSEISSVTGTPVADVAPRWLGAHVERCVPPALTLLVRYGIALEPHPQNTVLVLKDRWPHRVLVRDLGGARLFEPRLARRGFTAELRPGSALLAPDAASVRAKLYFPLFGNHLGELVAAIADATRCAQQRLWSVVRRCVQRTFLRLGRSACCHDEATDARTDAEELLTKPWRHKAMLTMRLNALVTDQRYVTGPNPLAASAPATVPAGLSEAEDEMLTGLRENQPDLVQPWLDELGEARLRTLNGAFSAILRERGLVLAARITESELLVGRPPAPSAVLTALGPGLPRTGTLACVTMPSGRTLSAVCRADTGFAANEVVSPIVVRDGDEVRRLQRPEELADLILDDTPSTGAAGWRGLRAELVDSARNLALARAAVQRRFLTHPEGAGTAPGGRAASDRTLDLDASCADGHTIHPCPRARHGFTPADSLAYCPESADTVGLVFVAVRKDSVVSTPDRSGASVGAVLADHYPAIAAHAVGALTARGHAPSDYELIPVHPWQARVMLPDEYREELAAGTIVALPEARLACRPTVSVRTLVTAAPGRHGRRLSVKVSLDVQLTSTRRTISPATTANGPRLSRLLRRLLAADPITCGKVDCVPDLAGIAFSPEAGTSSRARERGLSALLRADPADHARPGEVVLSACALFGLSAHPGGTVLAELIEERARRLAVPTRDAAFAFFGAYADLMLSAGLPLLWHYGIGLEAHMQNTMLVMRGETPVRVLLRDFGGIRVHTGRLRDAGLEFTAHPGSINFTEDIDEVRAKVAHALLQANIAQVVKSLSSSYGLPGERLWATVRATMVGLPDRLPENLRSRAASDLEFLLAPHLPQKALGLMRLHPTGEDIYLPQPNPLHGAGNRVP</sequence>
<feature type="domain" description="Aerobactin siderophore biosynthesis IucA/IucC-like C-terminal" evidence="5">
    <location>
        <begin position="1116"/>
        <end position="1278"/>
    </location>
</feature>
<dbReference type="InterPro" id="IPR037455">
    <property type="entry name" value="LucA/IucC-like"/>
</dbReference>
<keyword evidence="7" id="KW-1185">Reference proteome</keyword>
<evidence type="ECO:0000259" key="5">
    <source>
        <dbReference type="Pfam" id="PF06276"/>
    </source>
</evidence>
<evidence type="ECO:0000259" key="4">
    <source>
        <dbReference type="Pfam" id="PF04183"/>
    </source>
</evidence>
<organism evidence="6 7">
    <name type="scientific">Amycolatopsis samaneae</name>
    <dbReference type="NCBI Taxonomy" id="664691"/>
    <lineage>
        <taxon>Bacteria</taxon>
        <taxon>Bacillati</taxon>
        <taxon>Actinomycetota</taxon>
        <taxon>Actinomycetes</taxon>
        <taxon>Pseudonocardiales</taxon>
        <taxon>Pseudonocardiaceae</taxon>
        <taxon>Amycolatopsis</taxon>
    </lineage>
</organism>
<evidence type="ECO:0000256" key="2">
    <source>
        <dbReference type="ARBA" id="ARBA00007832"/>
    </source>
</evidence>
<gene>
    <name evidence="6" type="ORF">ACFSYJ_43480</name>
</gene>
<evidence type="ECO:0000256" key="3">
    <source>
        <dbReference type="SAM" id="MobiDB-lite"/>
    </source>
</evidence>
<comment type="pathway">
    <text evidence="1">Siderophore biosynthesis.</text>
</comment>
<feature type="compositionally biased region" description="Basic and acidic residues" evidence="3">
    <location>
        <begin position="378"/>
        <end position="387"/>
    </location>
</feature>
<feature type="domain" description="Aerobactin siderophore biosynthesis IucA/IucC N-terminal" evidence="4">
    <location>
        <begin position="169"/>
        <end position="426"/>
    </location>
</feature>
<dbReference type="Pfam" id="PF04183">
    <property type="entry name" value="IucA_IucC"/>
    <property type="match status" value="2"/>
</dbReference>